<dbReference type="GO" id="GO:0046872">
    <property type="term" value="F:metal ion binding"/>
    <property type="evidence" value="ECO:0007669"/>
    <property type="project" value="InterPro"/>
</dbReference>
<dbReference type="InterPro" id="IPR017517">
    <property type="entry name" value="Maleyloyr_isom"/>
</dbReference>
<name>A0A1I2H0I5_9ACTN</name>
<protein>
    <submittedName>
        <fullName evidence="2">TIGR03083 family protein</fullName>
    </submittedName>
</protein>
<keyword evidence="3" id="KW-1185">Reference proteome</keyword>
<gene>
    <name evidence="2" type="ORF">SAMN05421541_107301</name>
</gene>
<dbReference type="InterPro" id="IPR034660">
    <property type="entry name" value="DinB/YfiT-like"/>
</dbReference>
<dbReference type="InterPro" id="IPR024344">
    <property type="entry name" value="MDMPI_metal-binding"/>
</dbReference>
<organism evidence="2 3">
    <name type="scientific">Actinoplanes philippinensis</name>
    <dbReference type="NCBI Taxonomy" id="35752"/>
    <lineage>
        <taxon>Bacteria</taxon>
        <taxon>Bacillati</taxon>
        <taxon>Actinomycetota</taxon>
        <taxon>Actinomycetes</taxon>
        <taxon>Micromonosporales</taxon>
        <taxon>Micromonosporaceae</taxon>
        <taxon>Actinoplanes</taxon>
    </lineage>
</organism>
<dbReference type="OrthoDB" id="5178565at2"/>
<dbReference type="Gene3D" id="1.20.120.450">
    <property type="entry name" value="dinb family like domain"/>
    <property type="match status" value="1"/>
</dbReference>
<reference evidence="2 3" key="1">
    <citation type="submission" date="2016-10" db="EMBL/GenBank/DDBJ databases">
        <authorList>
            <person name="de Groot N.N."/>
        </authorList>
    </citation>
    <scope>NUCLEOTIDE SEQUENCE [LARGE SCALE GENOMIC DNA]</scope>
    <source>
        <strain evidence="2 3">DSM 43019</strain>
    </source>
</reference>
<dbReference type="NCBIfam" id="TIGR03083">
    <property type="entry name" value="maleylpyruvate isomerase family mycothiol-dependent enzyme"/>
    <property type="match status" value="1"/>
</dbReference>
<dbReference type="STRING" id="35752.SAMN05421541_107301"/>
<dbReference type="AlphaFoldDB" id="A0A1I2H0I5"/>
<evidence type="ECO:0000259" key="1">
    <source>
        <dbReference type="Pfam" id="PF11716"/>
    </source>
</evidence>
<dbReference type="Proteomes" id="UP000199645">
    <property type="component" value="Unassembled WGS sequence"/>
</dbReference>
<sequence>MNPWPEIHRQRIAVAAMLDSLRDDQWDQPSLCAGWTVRDVAGHLTLQQIGFRELAGMLRHWRGGMDATIQDAARRRATAWSPEQLVTNIRDTAALRRHNIGVTPMETLIDLLVHGQDIAVPLGLDHPMPPEAAAAATRRVLTMRFPPPPPSVRATSGVRLTATDVTWSHGEGPEARGPIAALLLVATGRLIALPRLTGPGAEILAARRTPPPPS</sequence>
<feature type="domain" description="Mycothiol-dependent maleylpyruvate isomerase metal-binding" evidence="1">
    <location>
        <begin position="9"/>
        <end position="94"/>
    </location>
</feature>
<dbReference type="EMBL" id="FONV01000007">
    <property type="protein sequence ID" value="SFF22497.1"/>
    <property type="molecule type" value="Genomic_DNA"/>
</dbReference>
<proteinExistence type="predicted"/>
<dbReference type="Pfam" id="PF11716">
    <property type="entry name" value="MDMPI_N"/>
    <property type="match status" value="1"/>
</dbReference>
<dbReference type="SUPFAM" id="SSF109854">
    <property type="entry name" value="DinB/YfiT-like putative metalloenzymes"/>
    <property type="match status" value="1"/>
</dbReference>
<dbReference type="RefSeq" id="WP_093616316.1">
    <property type="nucleotide sequence ID" value="NZ_BOMT01000044.1"/>
</dbReference>
<accession>A0A1I2H0I5</accession>
<evidence type="ECO:0000313" key="2">
    <source>
        <dbReference type="EMBL" id="SFF22497.1"/>
    </source>
</evidence>
<evidence type="ECO:0000313" key="3">
    <source>
        <dbReference type="Proteomes" id="UP000199645"/>
    </source>
</evidence>